<proteinExistence type="predicted"/>
<keyword evidence="4" id="KW-1185">Reference proteome</keyword>
<protein>
    <submittedName>
        <fullName evidence="2 3">Uncharacterized protein</fullName>
    </submittedName>
</protein>
<organism evidence="2">
    <name type="scientific">Anopheles sinensis</name>
    <name type="common">Mosquito</name>
    <dbReference type="NCBI Taxonomy" id="74873"/>
    <lineage>
        <taxon>Eukaryota</taxon>
        <taxon>Metazoa</taxon>
        <taxon>Ecdysozoa</taxon>
        <taxon>Arthropoda</taxon>
        <taxon>Hexapoda</taxon>
        <taxon>Insecta</taxon>
        <taxon>Pterygota</taxon>
        <taxon>Neoptera</taxon>
        <taxon>Endopterygota</taxon>
        <taxon>Diptera</taxon>
        <taxon>Nematocera</taxon>
        <taxon>Culicoidea</taxon>
        <taxon>Culicidae</taxon>
        <taxon>Anophelinae</taxon>
        <taxon>Anopheles</taxon>
    </lineage>
</organism>
<accession>A0A084WJ71</accession>
<evidence type="ECO:0000313" key="2">
    <source>
        <dbReference type="EMBL" id="KFB50265.1"/>
    </source>
</evidence>
<gene>
    <name evidence="2" type="ORF">ZHAS_00018343</name>
</gene>
<feature type="compositionally biased region" description="Polar residues" evidence="1">
    <location>
        <begin position="16"/>
        <end position="27"/>
    </location>
</feature>
<reference evidence="2 4" key="1">
    <citation type="journal article" date="2014" name="BMC Genomics">
        <title>Genome sequence of Anopheles sinensis provides insight into genetics basis of mosquito competence for malaria parasites.</title>
        <authorList>
            <person name="Zhou D."/>
            <person name="Zhang D."/>
            <person name="Ding G."/>
            <person name="Shi L."/>
            <person name="Hou Q."/>
            <person name="Ye Y."/>
            <person name="Xu Y."/>
            <person name="Zhou H."/>
            <person name="Xiong C."/>
            <person name="Li S."/>
            <person name="Yu J."/>
            <person name="Hong S."/>
            <person name="Yu X."/>
            <person name="Zou P."/>
            <person name="Chen C."/>
            <person name="Chang X."/>
            <person name="Wang W."/>
            <person name="Lv Y."/>
            <person name="Sun Y."/>
            <person name="Ma L."/>
            <person name="Shen B."/>
            <person name="Zhu C."/>
        </authorList>
    </citation>
    <scope>NUCLEOTIDE SEQUENCE [LARGE SCALE GENOMIC DNA]</scope>
</reference>
<sequence>MNVSKKRTSAEERFRQQTTSRSLQRHPSVTVEDWSAYDRESRHQSAKRSAFPFCHKTLFFSHTVTTLETLALPTQRPCAFSALTSTWLQATNAIDDRLGYEIDGAGSLRVEEIRPSAKIQNTPSSCFCGMKLLVKQLFIKI</sequence>
<evidence type="ECO:0000256" key="1">
    <source>
        <dbReference type="SAM" id="MobiDB-lite"/>
    </source>
</evidence>
<dbReference type="EMBL" id="KE525347">
    <property type="protein sequence ID" value="KFB50265.1"/>
    <property type="molecule type" value="Genomic_DNA"/>
</dbReference>
<feature type="region of interest" description="Disordered" evidence="1">
    <location>
        <begin position="1"/>
        <end position="27"/>
    </location>
</feature>
<dbReference type="EMBL" id="ATLV01023975">
    <property type="status" value="NOT_ANNOTATED_CDS"/>
    <property type="molecule type" value="Genomic_DNA"/>
</dbReference>
<evidence type="ECO:0000313" key="4">
    <source>
        <dbReference type="Proteomes" id="UP000030765"/>
    </source>
</evidence>
<evidence type="ECO:0000313" key="3">
    <source>
        <dbReference type="EnsemblMetazoa" id="ASIC018343-PA"/>
    </source>
</evidence>
<reference evidence="3" key="2">
    <citation type="submission" date="2020-05" db="UniProtKB">
        <authorList>
            <consortium name="EnsemblMetazoa"/>
        </authorList>
    </citation>
    <scope>IDENTIFICATION</scope>
</reference>
<dbReference type="VEuPathDB" id="VectorBase:ASIC018343"/>
<dbReference type="EnsemblMetazoa" id="ASIC018343-RA">
    <property type="protein sequence ID" value="ASIC018343-PA"/>
    <property type="gene ID" value="ASIC018343"/>
</dbReference>
<dbReference type="AlphaFoldDB" id="A0A084WJ71"/>
<name>A0A084WJ71_ANOSI</name>
<dbReference type="Proteomes" id="UP000030765">
    <property type="component" value="Unassembled WGS sequence"/>
</dbReference>